<gene>
    <name evidence="6" type="ORF">PECAL_1P10010</name>
</gene>
<dbReference type="Gene3D" id="1.20.5.620">
    <property type="entry name" value="F1F0 ATP synthase subunit B, membrane domain"/>
    <property type="match status" value="1"/>
</dbReference>
<dbReference type="Proteomes" id="UP000789595">
    <property type="component" value="Unassembled WGS sequence"/>
</dbReference>
<protein>
    <submittedName>
        <fullName evidence="6">Uncharacterized protein</fullName>
    </submittedName>
</protein>
<dbReference type="InterPro" id="IPR005124">
    <property type="entry name" value="V-ATPase_G"/>
</dbReference>
<evidence type="ECO:0000256" key="1">
    <source>
        <dbReference type="ARBA" id="ARBA00010066"/>
    </source>
</evidence>
<keyword evidence="4" id="KW-0406">Ion transport</keyword>
<keyword evidence="3" id="KW-0375">Hydrogen ion transport</keyword>
<keyword evidence="2" id="KW-0813">Transport</keyword>
<feature type="compositionally biased region" description="Basic and acidic residues" evidence="5">
    <location>
        <begin position="44"/>
        <end position="54"/>
    </location>
</feature>
<dbReference type="AlphaFoldDB" id="A0A8J2WRQ6"/>
<evidence type="ECO:0000313" key="6">
    <source>
        <dbReference type="EMBL" id="CAH0364629.1"/>
    </source>
</evidence>
<evidence type="ECO:0000256" key="2">
    <source>
        <dbReference type="ARBA" id="ARBA00022448"/>
    </source>
</evidence>
<proteinExistence type="inferred from homology"/>
<dbReference type="GO" id="GO:0016471">
    <property type="term" value="C:vacuolar proton-transporting V-type ATPase complex"/>
    <property type="evidence" value="ECO:0007669"/>
    <property type="project" value="InterPro"/>
</dbReference>
<dbReference type="EMBL" id="CAKKNE010000001">
    <property type="protein sequence ID" value="CAH0364629.1"/>
    <property type="molecule type" value="Genomic_DNA"/>
</dbReference>
<comment type="similarity">
    <text evidence="1">Belongs to the V-ATPase G subunit family.</text>
</comment>
<dbReference type="Pfam" id="PF03179">
    <property type="entry name" value="V-ATPase_G"/>
    <property type="match status" value="1"/>
</dbReference>
<accession>A0A8J2WRQ6</accession>
<dbReference type="GO" id="GO:0046961">
    <property type="term" value="F:proton-transporting ATPase activity, rotational mechanism"/>
    <property type="evidence" value="ECO:0007669"/>
    <property type="project" value="InterPro"/>
</dbReference>
<evidence type="ECO:0000256" key="4">
    <source>
        <dbReference type="ARBA" id="ARBA00023065"/>
    </source>
</evidence>
<dbReference type="InterPro" id="IPR029063">
    <property type="entry name" value="SAM-dependent_MTases_sf"/>
</dbReference>
<name>A0A8J2WRQ6_9STRA</name>
<feature type="region of interest" description="Disordered" evidence="5">
    <location>
        <begin position="39"/>
        <end position="67"/>
    </location>
</feature>
<evidence type="ECO:0000256" key="5">
    <source>
        <dbReference type="SAM" id="MobiDB-lite"/>
    </source>
</evidence>
<keyword evidence="7" id="KW-1185">Reference proteome</keyword>
<evidence type="ECO:0000256" key="3">
    <source>
        <dbReference type="ARBA" id="ARBA00022781"/>
    </source>
</evidence>
<organism evidence="6 7">
    <name type="scientific">Pelagomonas calceolata</name>
    <dbReference type="NCBI Taxonomy" id="35677"/>
    <lineage>
        <taxon>Eukaryota</taxon>
        <taxon>Sar</taxon>
        <taxon>Stramenopiles</taxon>
        <taxon>Ochrophyta</taxon>
        <taxon>Pelagophyceae</taxon>
        <taxon>Pelagomonadales</taxon>
        <taxon>Pelagomonadaceae</taxon>
        <taxon>Pelagomonas</taxon>
    </lineage>
</organism>
<reference evidence="6" key="1">
    <citation type="submission" date="2021-11" db="EMBL/GenBank/DDBJ databases">
        <authorList>
            <consortium name="Genoscope - CEA"/>
            <person name="William W."/>
        </authorList>
    </citation>
    <scope>NUCLEOTIDE SEQUENCE</scope>
</reference>
<dbReference type="Gene3D" id="3.40.50.150">
    <property type="entry name" value="Vaccinia Virus protein VP39"/>
    <property type="match status" value="1"/>
</dbReference>
<sequence length="257" mass="27943">MSSSAGVSELMDAEKKASTVVAEARAARSDRLKAAKAEAGAAVDDLRAARESEHALTTSSDSDAKEAQAIAATADGEIHRGREAKILVAEAEENNLGVKAFNQRWNRWAICGLCEQRYHGVVMNALGWACWKMYAGECGGADSCAGALLAVSDVLGDVAVERLNPWTFPAAGELRCLLHGAGFRDVVVTSSPRPVQCTAVEWYRTFGKVFLESVPVADRAAFLDDYRTACAHRLGGENRLDFVRLRWRAVRRDDRSR</sequence>
<evidence type="ECO:0000313" key="7">
    <source>
        <dbReference type="Proteomes" id="UP000789595"/>
    </source>
</evidence>
<comment type="caution">
    <text evidence="6">The sequence shown here is derived from an EMBL/GenBank/DDBJ whole genome shotgun (WGS) entry which is preliminary data.</text>
</comment>